<dbReference type="Pfam" id="PF12796">
    <property type="entry name" value="Ank_2"/>
    <property type="match status" value="1"/>
</dbReference>
<evidence type="ECO:0000313" key="4">
    <source>
        <dbReference type="EMBL" id="KAK8840930.1"/>
    </source>
</evidence>
<dbReference type="PANTHER" id="PTHR24198:SF165">
    <property type="entry name" value="ANKYRIN REPEAT-CONTAINING PROTEIN-RELATED"/>
    <property type="match status" value="1"/>
</dbReference>
<dbReference type="SMART" id="SM00248">
    <property type="entry name" value="ANK"/>
    <property type="match status" value="3"/>
</dbReference>
<dbReference type="SUPFAM" id="SSF48403">
    <property type="entry name" value="Ankyrin repeat"/>
    <property type="match status" value="1"/>
</dbReference>
<dbReference type="EMBL" id="JAPFFF010000043">
    <property type="protein sequence ID" value="KAK8840930.1"/>
    <property type="molecule type" value="Genomic_DNA"/>
</dbReference>
<evidence type="ECO:0000256" key="3">
    <source>
        <dbReference type="PROSITE-ProRule" id="PRU00023"/>
    </source>
</evidence>
<keyword evidence="2 3" id="KW-0040">ANK repeat</keyword>
<dbReference type="InterPro" id="IPR002110">
    <property type="entry name" value="Ankyrin_rpt"/>
</dbReference>
<evidence type="ECO:0000256" key="2">
    <source>
        <dbReference type="ARBA" id="ARBA00023043"/>
    </source>
</evidence>
<organism evidence="4 5">
    <name type="scientific">Tritrichomonas musculus</name>
    <dbReference type="NCBI Taxonomy" id="1915356"/>
    <lineage>
        <taxon>Eukaryota</taxon>
        <taxon>Metamonada</taxon>
        <taxon>Parabasalia</taxon>
        <taxon>Tritrichomonadida</taxon>
        <taxon>Tritrichomonadidae</taxon>
        <taxon>Tritrichomonas</taxon>
    </lineage>
</organism>
<protein>
    <submittedName>
        <fullName evidence="4">Ankyrin repeat and FYVE domain-containing protein 1</fullName>
    </submittedName>
</protein>
<dbReference type="PROSITE" id="PS50088">
    <property type="entry name" value="ANK_REPEAT"/>
    <property type="match status" value="1"/>
</dbReference>
<dbReference type="Gene3D" id="1.25.40.20">
    <property type="entry name" value="Ankyrin repeat-containing domain"/>
    <property type="match status" value="1"/>
</dbReference>
<accession>A0ABR2H443</accession>
<name>A0ABR2H443_9EUKA</name>
<feature type="repeat" description="ANK" evidence="3">
    <location>
        <begin position="68"/>
        <end position="101"/>
    </location>
</feature>
<keyword evidence="5" id="KW-1185">Reference proteome</keyword>
<reference evidence="4 5" key="1">
    <citation type="submission" date="2024-04" db="EMBL/GenBank/DDBJ databases">
        <title>Tritrichomonas musculus Genome.</title>
        <authorList>
            <person name="Alves-Ferreira E."/>
            <person name="Grigg M."/>
            <person name="Lorenzi H."/>
            <person name="Galac M."/>
        </authorList>
    </citation>
    <scope>NUCLEOTIDE SEQUENCE [LARGE SCALE GENOMIC DNA]</scope>
    <source>
        <strain evidence="4 5">EAF2021</strain>
    </source>
</reference>
<dbReference type="PANTHER" id="PTHR24198">
    <property type="entry name" value="ANKYRIN REPEAT AND PROTEIN KINASE DOMAIN-CONTAINING PROTEIN"/>
    <property type="match status" value="1"/>
</dbReference>
<gene>
    <name evidence="4" type="ORF">M9Y10_027762</name>
</gene>
<comment type="caution">
    <text evidence="4">The sequence shown here is derived from an EMBL/GenBank/DDBJ whole genome shotgun (WGS) entry which is preliminary data.</text>
</comment>
<evidence type="ECO:0000256" key="1">
    <source>
        <dbReference type="ARBA" id="ARBA00022737"/>
    </source>
</evidence>
<dbReference type="Proteomes" id="UP001470230">
    <property type="component" value="Unassembled WGS sequence"/>
</dbReference>
<proteinExistence type="predicted"/>
<evidence type="ECO:0000313" key="5">
    <source>
        <dbReference type="Proteomes" id="UP001470230"/>
    </source>
</evidence>
<dbReference type="InterPro" id="IPR036770">
    <property type="entry name" value="Ankyrin_rpt-contain_sf"/>
</dbReference>
<sequence>MSSIMNYQSDTLNFILTKFKDTIDINYKTPQNITALHVICFKKRNSLTEGCETFLQMKNLDVNAKTNNSYTPIQLAAINKNYSIMSELLKNQNVDVNVRDENDNTLLHLMFMTSQNSPFSLQKSADFLDIIKVLIDRNVDILATNKAKKNVLNEISALINNNRYKYLHSVYVSSLEIIVQNIKGNKKIVKKSISKSIIENSAILKKILNE</sequence>
<keyword evidence="1" id="KW-0677">Repeat</keyword>